<dbReference type="PANTHER" id="PTHR42798:SF7">
    <property type="entry name" value="ALPHA-D-RIBOSE 1-METHYLPHOSPHONATE 5-TRIPHOSPHATE SYNTHASE SUBUNIT PHNL"/>
    <property type="match status" value="1"/>
</dbReference>
<dbReference type="CDD" id="cd03255">
    <property type="entry name" value="ABC_MJ0796_LolCDE_FtsE"/>
    <property type="match status" value="1"/>
</dbReference>
<evidence type="ECO:0000256" key="2">
    <source>
        <dbReference type="ARBA" id="ARBA00022448"/>
    </source>
</evidence>
<dbReference type="GO" id="GO:0005524">
    <property type="term" value="F:ATP binding"/>
    <property type="evidence" value="ECO:0007669"/>
    <property type="project" value="UniProtKB-KW"/>
</dbReference>
<evidence type="ECO:0000256" key="4">
    <source>
        <dbReference type="ARBA" id="ARBA00022840"/>
    </source>
</evidence>
<dbReference type="InterPro" id="IPR003593">
    <property type="entry name" value="AAA+_ATPase"/>
</dbReference>
<dbReference type="EMBL" id="FRYL01000016">
    <property type="protein sequence ID" value="SHO80703.1"/>
    <property type="molecule type" value="Genomic_DNA"/>
</dbReference>
<dbReference type="AlphaFoldDB" id="A0A1W1EIL0"/>
<keyword evidence="3" id="KW-0547">Nucleotide-binding</keyword>
<dbReference type="SMART" id="SM00382">
    <property type="entry name" value="AAA"/>
    <property type="match status" value="1"/>
</dbReference>
<dbReference type="Gene3D" id="3.40.50.300">
    <property type="entry name" value="P-loop containing nucleotide triphosphate hydrolases"/>
    <property type="match status" value="1"/>
</dbReference>
<reference evidence="6" key="1">
    <citation type="submission" date="2016-10" db="EMBL/GenBank/DDBJ databases">
        <authorList>
            <person name="de Groot N.N."/>
        </authorList>
    </citation>
    <scope>NUCLEOTIDE SEQUENCE</scope>
</reference>
<gene>
    <name evidence="6" type="ORF">MNB_SV-15-306</name>
</gene>
<evidence type="ECO:0000256" key="3">
    <source>
        <dbReference type="ARBA" id="ARBA00022741"/>
    </source>
</evidence>
<dbReference type="InterPro" id="IPR003439">
    <property type="entry name" value="ABC_transporter-like_ATP-bd"/>
</dbReference>
<keyword evidence="4 6" id="KW-0067">ATP-binding</keyword>
<dbReference type="PANTHER" id="PTHR42798">
    <property type="entry name" value="LIPOPROTEIN-RELEASING SYSTEM ATP-BINDING PROTEIN LOLD"/>
    <property type="match status" value="1"/>
</dbReference>
<dbReference type="InterPro" id="IPR017871">
    <property type="entry name" value="ABC_transporter-like_CS"/>
</dbReference>
<organism evidence="6">
    <name type="scientific">hydrothermal vent metagenome</name>
    <dbReference type="NCBI Taxonomy" id="652676"/>
    <lineage>
        <taxon>unclassified sequences</taxon>
        <taxon>metagenomes</taxon>
        <taxon>ecological metagenomes</taxon>
    </lineage>
</organism>
<dbReference type="InterPro" id="IPR027417">
    <property type="entry name" value="P-loop_NTPase"/>
</dbReference>
<sequence length="208" mass="23278">MILSAKNIIHYYEKERVMNDISLDINRGEFISIVGESGSGKSTFLSILSTLLQPTQGEIEILGQDSSKIKNIDNFRRTNIGFIFQFHYLINHLNIYDNISLATDKENIKNIKPILELLDIDTLSSRYPNEISGGQRQRVAIARALANNPAIIFADEPTGNLDSKNSQIVFDKFRDIANKGTTIIVATHNMKLANQANRVITISDGKVI</sequence>
<dbReference type="PROSITE" id="PS00211">
    <property type="entry name" value="ABC_TRANSPORTER_1"/>
    <property type="match status" value="1"/>
</dbReference>
<protein>
    <submittedName>
        <fullName evidence="6">ABC transporter ATP-binding protein</fullName>
    </submittedName>
</protein>
<comment type="similarity">
    <text evidence="1">Belongs to the ABC transporter superfamily.</text>
</comment>
<accession>A0A1W1EIL0</accession>
<feature type="domain" description="ABC transporter" evidence="5">
    <location>
        <begin position="3"/>
        <end position="208"/>
    </location>
</feature>
<evidence type="ECO:0000259" key="5">
    <source>
        <dbReference type="PROSITE" id="PS50893"/>
    </source>
</evidence>
<keyword evidence="2" id="KW-0813">Transport</keyword>
<dbReference type="PROSITE" id="PS50893">
    <property type="entry name" value="ABC_TRANSPORTER_2"/>
    <property type="match status" value="1"/>
</dbReference>
<proteinExistence type="inferred from homology"/>
<dbReference type="Pfam" id="PF00005">
    <property type="entry name" value="ABC_tran"/>
    <property type="match status" value="1"/>
</dbReference>
<dbReference type="SUPFAM" id="SSF52540">
    <property type="entry name" value="P-loop containing nucleoside triphosphate hydrolases"/>
    <property type="match status" value="1"/>
</dbReference>
<name>A0A1W1EIL0_9ZZZZ</name>
<evidence type="ECO:0000256" key="1">
    <source>
        <dbReference type="ARBA" id="ARBA00005417"/>
    </source>
</evidence>
<dbReference type="InterPro" id="IPR017911">
    <property type="entry name" value="MacB-like_ATP-bd"/>
</dbReference>
<dbReference type="GO" id="GO:0016887">
    <property type="term" value="F:ATP hydrolysis activity"/>
    <property type="evidence" value="ECO:0007669"/>
    <property type="project" value="InterPro"/>
</dbReference>
<evidence type="ECO:0000313" key="6">
    <source>
        <dbReference type="EMBL" id="SHO80703.1"/>
    </source>
</evidence>